<proteinExistence type="predicted"/>
<reference evidence="2" key="1">
    <citation type="submission" date="2016-11" db="EMBL/GenBank/DDBJ databases">
        <authorList>
            <person name="Varghese N."/>
            <person name="Submissions S."/>
        </authorList>
    </citation>
    <scope>NUCLEOTIDE SEQUENCE [LARGE SCALE GENOMIC DNA]</scope>
    <source>
        <strain evidence="2">DSM 22623</strain>
    </source>
</reference>
<protein>
    <submittedName>
        <fullName evidence="1">Uncharacterized protein</fullName>
    </submittedName>
</protein>
<accession>A0A1M6KYA4</accession>
<dbReference type="Proteomes" id="UP000184432">
    <property type="component" value="Unassembled WGS sequence"/>
</dbReference>
<evidence type="ECO:0000313" key="1">
    <source>
        <dbReference type="EMBL" id="SHJ63981.1"/>
    </source>
</evidence>
<evidence type="ECO:0000313" key="2">
    <source>
        <dbReference type="Proteomes" id="UP000184432"/>
    </source>
</evidence>
<organism evidence="1 2">
    <name type="scientific">Aquimarina spongiae</name>
    <dbReference type="NCBI Taxonomy" id="570521"/>
    <lineage>
        <taxon>Bacteria</taxon>
        <taxon>Pseudomonadati</taxon>
        <taxon>Bacteroidota</taxon>
        <taxon>Flavobacteriia</taxon>
        <taxon>Flavobacteriales</taxon>
        <taxon>Flavobacteriaceae</taxon>
        <taxon>Aquimarina</taxon>
    </lineage>
</organism>
<gene>
    <name evidence="1" type="ORF">SAMN04488508_11313</name>
</gene>
<dbReference type="EMBL" id="FQYP01000013">
    <property type="protein sequence ID" value="SHJ63981.1"/>
    <property type="molecule type" value="Genomic_DNA"/>
</dbReference>
<name>A0A1M6KYA4_9FLAO</name>
<sequence>MYSYCFVLAFLLLRIVNVHDFVHFSEDEDQIHCELCDMVEVSHKITPFSSPTFIELEKKVDINFQELTARFCYETSGYFITLPRGLYNKPPPTVIS</sequence>
<keyword evidence="2" id="KW-1185">Reference proteome</keyword>
<dbReference type="AlphaFoldDB" id="A0A1M6KYA4"/>